<accession>A0A858RFK3</accession>
<dbReference type="EMBL" id="CP051774">
    <property type="protein sequence ID" value="QJE95381.1"/>
    <property type="molecule type" value="Genomic_DNA"/>
</dbReference>
<evidence type="ECO:0000313" key="4">
    <source>
        <dbReference type="Proteomes" id="UP000501812"/>
    </source>
</evidence>
<dbReference type="SUPFAM" id="SSF46894">
    <property type="entry name" value="C-terminal effector domain of the bipartite response regulators"/>
    <property type="match status" value="1"/>
</dbReference>
<evidence type="ECO:0000256" key="1">
    <source>
        <dbReference type="SAM" id="MobiDB-lite"/>
    </source>
</evidence>
<dbReference type="Gene3D" id="1.10.10.10">
    <property type="entry name" value="Winged helix-like DNA-binding domain superfamily/Winged helix DNA-binding domain"/>
    <property type="match status" value="1"/>
</dbReference>
<sequence length="284" mass="31224">MESSPVSEADVREIVRILGEVAAMRPDPEAQRSFLMKELARLIGADAWVWAVAPFLEPDKKPVYVCRQTGGFDDERMSRYLVALDHPDTGVMTGPLAEALIREGAQVTRRVDQIVPLERYLNSPAWPYWQAADIGPIILTLHPLPGKGISCIGFYRSANAPMFSPRDSRIAHILLSEVPILHEAGLPLEAAGKTPVLPPRCRLILNHLVTGLSRKGIAHHLGLSINTVNDYIKLIFKHFDAHSQAELVSRFHRGDGRDTPDLGSREISLNPYGSPAVETGLAGP</sequence>
<organism evidence="3 4">
    <name type="scientific">Luteolibacter luteus</name>
    <dbReference type="NCBI Taxonomy" id="2728835"/>
    <lineage>
        <taxon>Bacteria</taxon>
        <taxon>Pseudomonadati</taxon>
        <taxon>Verrucomicrobiota</taxon>
        <taxon>Verrucomicrobiia</taxon>
        <taxon>Verrucomicrobiales</taxon>
        <taxon>Verrucomicrobiaceae</taxon>
        <taxon>Luteolibacter</taxon>
    </lineage>
</organism>
<dbReference type="Proteomes" id="UP000501812">
    <property type="component" value="Chromosome"/>
</dbReference>
<feature type="domain" description="HTH luxR-type" evidence="2">
    <location>
        <begin position="190"/>
        <end position="255"/>
    </location>
</feature>
<dbReference type="InterPro" id="IPR016032">
    <property type="entry name" value="Sig_transdc_resp-reg_C-effctor"/>
</dbReference>
<dbReference type="AlphaFoldDB" id="A0A858RFK3"/>
<protein>
    <recommendedName>
        <fullName evidence="2">HTH luxR-type domain-containing protein</fullName>
    </recommendedName>
</protein>
<dbReference type="InterPro" id="IPR036388">
    <property type="entry name" value="WH-like_DNA-bd_sf"/>
</dbReference>
<keyword evidence="4" id="KW-1185">Reference proteome</keyword>
<name>A0A858RFK3_9BACT</name>
<reference evidence="3 4" key="1">
    <citation type="submission" date="2020-04" db="EMBL/GenBank/DDBJ databases">
        <title>Luteolibacter sp. G-1-1-1 isolated from soil.</title>
        <authorList>
            <person name="Dahal R.H."/>
        </authorList>
    </citation>
    <scope>NUCLEOTIDE SEQUENCE [LARGE SCALE GENOMIC DNA]</scope>
    <source>
        <strain evidence="3 4">G-1-1-1</strain>
    </source>
</reference>
<evidence type="ECO:0000259" key="2">
    <source>
        <dbReference type="PROSITE" id="PS50043"/>
    </source>
</evidence>
<proteinExistence type="predicted"/>
<gene>
    <name evidence="3" type="ORF">HHL09_06165</name>
</gene>
<dbReference type="KEGG" id="luo:HHL09_06165"/>
<feature type="compositionally biased region" description="Basic and acidic residues" evidence="1">
    <location>
        <begin position="252"/>
        <end position="264"/>
    </location>
</feature>
<dbReference type="GO" id="GO:0006355">
    <property type="term" value="P:regulation of DNA-templated transcription"/>
    <property type="evidence" value="ECO:0007669"/>
    <property type="project" value="InterPro"/>
</dbReference>
<dbReference type="InterPro" id="IPR000792">
    <property type="entry name" value="Tscrpt_reg_LuxR_C"/>
</dbReference>
<dbReference type="Pfam" id="PF00196">
    <property type="entry name" value="GerE"/>
    <property type="match status" value="1"/>
</dbReference>
<dbReference type="RefSeq" id="WP_169453695.1">
    <property type="nucleotide sequence ID" value="NZ_CP051774.1"/>
</dbReference>
<dbReference type="GO" id="GO:0003677">
    <property type="term" value="F:DNA binding"/>
    <property type="evidence" value="ECO:0007669"/>
    <property type="project" value="InterPro"/>
</dbReference>
<feature type="region of interest" description="Disordered" evidence="1">
    <location>
        <begin position="252"/>
        <end position="284"/>
    </location>
</feature>
<evidence type="ECO:0000313" key="3">
    <source>
        <dbReference type="EMBL" id="QJE95381.1"/>
    </source>
</evidence>
<dbReference type="PROSITE" id="PS50043">
    <property type="entry name" value="HTH_LUXR_2"/>
    <property type="match status" value="1"/>
</dbReference>
<dbReference type="SMART" id="SM00421">
    <property type="entry name" value="HTH_LUXR"/>
    <property type="match status" value="1"/>
</dbReference>